<evidence type="ECO:0000313" key="2">
    <source>
        <dbReference type="Proteomes" id="UP000758603"/>
    </source>
</evidence>
<dbReference type="EMBL" id="JAGPXC010000006">
    <property type="protein sequence ID" value="KAH6651586.1"/>
    <property type="molecule type" value="Genomic_DNA"/>
</dbReference>
<dbReference type="GeneID" id="70132106"/>
<gene>
    <name evidence="1" type="ORF">BKA67DRAFT_571282</name>
</gene>
<dbReference type="OrthoDB" id="5304511at2759"/>
<accession>A0A9P8ZV03</accession>
<protein>
    <submittedName>
        <fullName evidence="1">Uncharacterized protein</fullName>
    </submittedName>
</protein>
<dbReference type="Proteomes" id="UP000758603">
    <property type="component" value="Unassembled WGS sequence"/>
</dbReference>
<dbReference type="AlphaFoldDB" id="A0A9P8ZV03"/>
<keyword evidence="2" id="KW-1185">Reference proteome</keyword>
<sequence length="421" mass="47967">MMTSCKLESLHTDVTILILSAVTSLEDLSALIRASPILYRTFLLAKTSILANISYGDLGPAIRDALILVHTERQPFSSGDRNVYNKRVEETVANWRTRLLSSKEDWLRGASEAEAEHLVRINRTVQYFVDLYARVRFTYFERELGSKAGCWGLSITERQQLAQAFIRCQVILNLYCAPGLPPFDQGFLVTRVLALFEAWEMEQISQADTFAYTMCSALVHCENTEAGVPPTPAWWDATRRALREAAPIAGAVQDGPIPRGRYYKDYYPKLWSLRRKIIESTSHDPDLMDRILHWRDVTNGKMAYTPYKFLHNSHQFQSEYQTRRPPPPSIPCNLASQTPTHPPWGWVEAMAGHIGDRWGRDLLPSPPNGTAAEIWHATQQKFEKWRWAGFVFWDMDRAVIVKEKGLLGENVGAGWLVAPWG</sequence>
<reference evidence="1" key="1">
    <citation type="journal article" date="2021" name="Nat. Commun.">
        <title>Genetic determinants of endophytism in the Arabidopsis root mycobiome.</title>
        <authorList>
            <person name="Mesny F."/>
            <person name="Miyauchi S."/>
            <person name="Thiergart T."/>
            <person name="Pickel B."/>
            <person name="Atanasova L."/>
            <person name="Karlsson M."/>
            <person name="Huettel B."/>
            <person name="Barry K.W."/>
            <person name="Haridas S."/>
            <person name="Chen C."/>
            <person name="Bauer D."/>
            <person name="Andreopoulos W."/>
            <person name="Pangilinan J."/>
            <person name="LaButti K."/>
            <person name="Riley R."/>
            <person name="Lipzen A."/>
            <person name="Clum A."/>
            <person name="Drula E."/>
            <person name="Henrissat B."/>
            <person name="Kohler A."/>
            <person name="Grigoriev I.V."/>
            <person name="Martin F.M."/>
            <person name="Hacquard S."/>
        </authorList>
    </citation>
    <scope>NUCLEOTIDE SEQUENCE</scope>
    <source>
        <strain evidence="1">MPI-SDFR-AT-0073</strain>
    </source>
</reference>
<organism evidence="1 2">
    <name type="scientific">Truncatella angustata</name>
    <dbReference type="NCBI Taxonomy" id="152316"/>
    <lineage>
        <taxon>Eukaryota</taxon>
        <taxon>Fungi</taxon>
        <taxon>Dikarya</taxon>
        <taxon>Ascomycota</taxon>
        <taxon>Pezizomycotina</taxon>
        <taxon>Sordariomycetes</taxon>
        <taxon>Xylariomycetidae</taxon>
        <taxon>Amphisphaeriales</taxon>
        <taxon>Sporocadaceae</taxon>
        <taxon>Truncatella</taxon>
    </lineage>
</organism>
<proteinExistence type="predicted"/>
<name>A0A9P8ZV03_9PEZI</name>
<evidence type="ECO:0000313" key="1">
    <source>
        <dbReference type="EMBL" id="KAH6651586.1"/>
    </source>
</evidence>
<dbReference type="RefSeq" id="XP_045955864.1">
    <property type="nucleotide sequence ID" value="XM_046103214.1"/>
</dbReference>
<comment type="caution">
    <text evidence="1">The sequence shown here is derived from an EMBL/GenBank/DDBJ whole genome shotgun (WGS) entry which is preliminary data.</text>
</comment>